<dbReference type="GO" id="GO:0046872">
    <property type="term" value="F:metal ion binding"/>
    <property type="evidence" value="ECO:0007669"/>
    <property type="project" value="UniProtKB-KW"/>
</dbReference>
<dbReference type="Gene3D" id="3.40.718.10">
    <property type="entry name" value="Isopropylmalate Dehydrogenase"/>
    <property type="match status" value="1"/>
</dbReference>
<name>A0A1W1E528_9ZZZZ</name>
<evidence type="ECO:0000256" key="1">
    <source>
        <dbReference type="ARBA" id="ARBA00022723"/>
    </source>
</evidence>
<protein>
    <submittedName>
        <fullName evidence="4">4-hydroxythreonine-4-phosphate dehydrogenase</fullName>
        <ecNumber evidence="4">1.1.1.262</ecNumber>
    </submittedName>
</protein>
<keyword evidence="2 4" id="KW-0560">Oxidoreductase</keyword>
<dbReference type="EMBL" id="FPIA01000116">
    <property type="protein sequence ID" value="SFV89063.1"/>
    <property type="molecule type" value="Genomic_DNA"/>
</dbReference>
<keyword evidence="3" id="KW-0520">NAD</keyword>
<dbReference type="Pfam" id="PF04166">
    <property type="entry name" value="PdxA"/>
    <property type="match status" value="1"/>
</dbReference>
<sequence length="326" mass="34934">MMLTFTPGEPAGIGADLAVMIAQEKTAKDLLVFADPDVLLARAKILGLTLKIRETEGTSEDKSLCVYPVKTADAVVAGKLNKNNAAYVLKTLDLATQYCLDNKAQALVTGPLHKGVINQADIYRDKNGEGFSGHTEYLAERSNTDQTVMMLATEGLRVALATTHMPLSQVSAHIQTDALTQTLRIVHHSLQDYGVQNPKIVVCGLNPHAGEDGYLGREEIEIINPLIKKLNTQGFNLVGSVPADTAFTPDALRGVDCVLAMYHDQGLPVLKTLGFKKSVNVTLGLPFIRTSVDHGTALSLAGTGNISMGSLRTAIAYAKDLINRGK</sequence>
<dbReference type="GO" id="GO:0042823">
    <property type="term" value="P:pyridoxal phosphate biosynthetic process"/>
    <property type="evidence" value="ECO:0007669"/>
    <property type="project" value="TreeGrafter"/>
</dbReference>
<evidence type="ECO:0000256" key="2">
    <source>
        <dbReference type="ARBA" id="ARBA00023002"/>
    </source>
</evidence>
<dbReference type="PANTHER" id="PTHR30004">
    <property type="entry name" value="4-HYDROXYTHREONINE-4-PHOSPHATE DEHYDROGENASE"/>
    <property type="match status" value="1"/>
</dbReference>
<keyword evidence="1" id="KW-0479">Metal-binding</keyword>
<dbReference type="GO" id="GO:0051287">
    <property type="term" value="F:NAD binding"/>
    <property type="evidence" value="ECO:0007669"/>
    <property type="project" value="InterPro"/>
</dbReference>
<dbReference type="GO" id="GO:0008615">
    <property type="term" value="P:pyridoxine biosynthetic process"/>
    <property type="evidence" value="ECO:0007669"/>
    <property type="project" value="TreeGrafter"/>
</dbReference>
<evidence type="ECO:0000256" key="3">
    <source>
        <dbReference type="ARBA" id="ARBA00023027"/>
    </source>
</evidence>
<organism evidence="4">
    <name type="scientific">hydrothermal vent metagenome</name>
    <dbReference type="NCBI Taxonomy" id="652676"/>
    <lineage>
        <taxon>unclassified sequences</taxon>
        <taxon>metagenomes</taxon>
        <taxon>ecological metagenomes</taxon>
    </lineage>
</organism>
<dbReference type="InterPro" id="IPR005255">
    <property type="entry name" value="PdxA_fam"/>
</dbReference>
<dbReference type="SUPFAM" id="SSF53659">
    <property type="entry name" value="Isocitrate/Isopropylmalate dehydrogenase-like"/>
    <property type="match status" value="1"/>
</dbReference>
<dbReference type="PANTHER" id="PTHR30004:SF5">
    <property type="entry name" value="4-HYDROXYTHREONINE-4-PHOSPHATE DEHYDROGENASE"/>
    <property type="match status" value="1"/>
</dbReference>
<evidence type="ECO:0000313" key="4">
    <source>
        <dbReference type="EMBL" id="SFV89063.1"/>
    </source>
</evidence>
<accession>A0A1W1E528</accession>
<proteinExistence type="predicted"/>
<dbReference type="NCBIfam" id="TIGR00557">
    <property type="entry name" value="pdxA"/>
    <property type="match status" value="1"/>
</dbReference>
<gene>
    <name evidence="4" type="ORF">MNB_SUP05-SYMBIONT-7-5</name>
</gene>
<dbReference type="EC" id="1.1.1.262" evidence="4"/>
<dbReference type="AlphaFoldDB" id="A0A1W1E528"/>
<reference evidence="4" key="1">
    <citation type="submission" date="2016-10" db="EMBL/GenBank/DDBJ databases">
        <authorList>
            <person name="de Groot N.N."/>
        </authorList>
    </citation>
    <scope>NUCLEOTIDE SEQUENCE</scope>
</reference>
<dbReference type="GO" id="GO:0050570">
    <property type="term" value="F:4-hydroxythreonine-4-phosphate dehydrogenase activity"/>
    <property type="evidence" value="ECO:0007669"/>
    <property type="project" value="UniProtKB-EC"/>
</dbReference>